<dbReference type="EMBL" id="CP106793">
    <property type="protein sequence ID" value="UXY21238.1"/>
    <property type="molecule type" value="Genomic_DNA"/>
</dbReference>
<dbReference type="Pfam" id="PF14016">
    <property type="entry name" value="DUF4232"/>
    <property type="match status" value="1"/>
</dbReference>
<sequence>MSFARTARPTRAVRPTGAARPRLLAAVTVALAALALSACENGEGVRDEGPSSLPGSSVRETGHPGRAVPCSGRHMRATVTRVSEPVNHLLLTMTNTGAVNCSLNGYPKALFGDSGSLAPPAQEPKPHTARITLSPGGSAYAGVLLSAADGTGGHGRTVTSLTITLPTGPAARPALPPEGVHVDDTLRVTCWLPNRKAALTY</sequence>
<reference evidence="4" key="1">
    <citation type="submission" date="2022-10" db="EMBL/GenBank/DDBJ databases">
        <authorList>
            <person name="Mo P."/>
        </authorList>
    </citation>
    <scope>NUCLEOTIDE SEQUENCE</scope>
    <source>
        <strain evidence="4">HUAS 13-4</strain>
    </source>
</reference>
<feature type="signal peptide" evidence="2">
    <location>
        <begin position="1"/>
        <end position="38"/>
    </location>
</feature>
<protein>
    <submittedName>
        <fullName evidence="4">DUF4232 domain-containing protein</fullName>
    </submittedName>
</protein>
<feature type="region of interest" description="Disordered" evidence="1">
    <location>
        <begin position="42"/>
        <end position="71"/>
    </location>
</feature>
<dbReference type="RefSeq" id="WP_263231279.1">
    <property type="nucleotide sequence ID" value="NZ_CP106793.1"/>
</dbReference>
<dbReference type="InterPro" id="IPR025326">
    <property type="entry name" value="DUF4232"/>
</dbReference>
<name>A0ABY6EB20_9ACTN</name>
<evidence type="ECO:0000313" key="4">
    <source>
        <dbReference type="EMBL" id="UXY21238.1"/>
    </source>
</evidence>
<keyword evidence="2" id="KW-0732">Signal</keyword>
<proteinExistence type="predicted"/>
<accession>A0ABY6EB20</accession>
<keyword evidence="5" id="KW-1185">Reference proteome</keyword>
<dbReference type="Proteomes" id="UP001061298">
    <property type="component" value="Chromosome"/>
</dbReference>
<gene>
    <name evidence="4" type="ORF">N8I84_22995</name>
</gene>
<evidence type="ECO:0000313" key="5">
    <source>
        <dbReference type="Proteomes" id="UP001061298"/>
    </source>
</evidence>
<feature type="chain" id="PRO_5045465364" evidence="2">
    <location>
        <begin position="39"/>
        <end position="201"/>
    </location>
</feature>
<evidence type="ECO:0000256" key="2">
    <source>
        <dbReference type="SAM" id="SignalP"/>
    </source>
</evidence>
<organism evidence="4 5">
    <name type="scientific">Streptomyces cynarae</name>
    <dbReference type="NCBI Taxonomy" id="2981134"/>
    <lineage>
        <taxon>Bacteria</taxon>
        <taxon>Bacillati</taxon>
        <taxon>Actinomycetota</taxon>
        <taxon>Actinomycetes</taxon>
        <taxon>Kitasatosporales</taxon>
        <taxon>Streptomycetaceae</taxon>
        <taxon>Streptomyces</taxon>
    </lineage>
</organism>
<evidence type="ECO:0000259" key="3">
    <source>
        <dbReference type="Pfam" id="PF14016"/>
    </source>
</evidence>
<evidence type="ECO:0000256" key="1">
    <source>
        <dbReference type="SAM" id="MobiDB-lite"/>
    </source>
</evidence>
<feature type="domain" description="DUF4232" evidence="3">
    <location>
        <begin position="70"/>
        <end position="191"/>
    </location>
</feature>